<organism evidence="3 4">
    <name type="scientific">Haloprofundus marisrubri</name>
    <dbReference type="NCBI Taxonomy" id="1514971"/>
    <lineage>
        <taxon>Archaea</taxon>
        <taxon>Methanobacteriati</taxon>
        <taxon>Methanobacteriota</taxon>
        <taxon>Stenosarchaea group</taxon>
        <taxon>Halobacteria</taxon>
        <taxon>Halobacteriales</taxon>
        <taxon>Haloferacaceae</taxon>
        <taxon>Haloprofundus</taxon>
    </lineage>
</organism>
<feature type="transmembrane region" description="Helical" evidence="1">
    <location>
        <begin position="58"/>
        <end position="80"/>
    </location>
</feature>
<dbReference type="InterPro" id="IPR052710">
    <property type="entry name" value="CAAX_protease"/>
</dbReference>
<keyword evidence="1" id="KW-0472">Membrane</keyword>
<dbReference type="GO" id="GO:0080120">
    <property type="term" value="P:CAAX-box protein maturation"/>
    <property type="evidence" value="ECO:0007669"/>
    <property type="project" value="UniProtKB-ARBA"/>
</dbReference>
<feature type="transmembrane region" description="Helical" evidence="1">
    <location>
        <begin position="100"/>
        <end position="126"/>
    </location>
</feature>
<dbReference type="GO" id="GO:0004175">
    <property type="term" value="F:endopeptidase activity"/>
    <property type="evidence" value="ECO:0007669"/>
    <property type="project" value="UniProtKB-ARBA"/>
</dbReference>
<dbReference type="RefSeq" id="WP_058582161.1">
    <property type="nucleotide sequence ID" value="NZ_LOPU01000029.1"/>
</dbReference>
<protein>
    <submittedName>
        <fullName evidence="3">Abortive phage infection protein</fullName>
    </submittedName>
</protein>
<dbReference type="Proteomes" id="UP000054387">
    <property type="component" value="Unassembled WGS sequence"/>
</dbReference>
<feature type="transmembrane region" description="Helical" evidence="1">
    <location>
        <begin position="232"/>
        <end position="252"/>
    </location>
</feature>
<feature type="transmembrane region" description="Helical" evidence="1">
    <location>
        <begin position="177"/>
        <end position="199"/>
    </location>
</feature>
<keyword evidence="1" id="KW-1133">Transmembrane helix</keyword>
<evidence type="ECO:0000313" key="3">
    <source>
        <dbReference type="EMBL" id="KTG09554.1"/>
    </source>
</evidence>
<gene>
    <name evidence="3" type="ORF">AUR64_14495</name>
</gene>
<keyword evidence="4" id="KW-1185">Reference proteome</keyword>
<feature type="transmembrane region" description="Helical" evidence="1">
    <location>
        <begin position="26"/>
        <end position="52"/>
    </location>
</feature>
<evidence type="ECO:0000259" key="2">
    <source>
        <dbReference type="Pfam" id="PF02517"/>
    </source>
</evidence>
<reference evidence="3 4" key="1">
    <citation type="submission" date="2015-12" db="EMBL/GenBank/DDBJ databases">
        <title>Haloprofundus marisrubri gen. nov., sp. nov., an extremely halophilic archaeon isolated from the Discovery deep brine-seawater interface in the Red Sea.</title>
        <authorList>
            <person name="Zhang G."/>
            <person name="Stingl U."/>
            <person name="Rashid M."/>
        </authorList>
    </citation>
    <scope>NUCLEOTIDE SEQUENCE [LARGE SCALE GENOMIC DNA]</scope>
    <source>
        <strain evidence="3 4">SB9</strain>
    </source>
</reference>
<feature type="domain" description="CAAX prenyl protease 2/Lysostaphin resistance protein A-like" evidence="2">
    <location>
        <begin position="146"/>
        <end position="244"/>
    </location>
</feature>
<evidence type="ECO:0000256" key="1">
    <source>
        <dbReference type="SAM" id="Phobius"/>
    </source>
</evidence>
<dbReference type="Pfam" id="PF02517">
    <property type="entry name" value="Rce1-like"/>
    <property type="match status" value="1"/>
</dbReference>
<dbReference type="PANTHER" id="PTHR36435:SF1">
    <property type="entry name" value="CAAX AMINO TERMINAL PROTEASE FAMILY PROTEIN"/>
    <property type="match status" value="1"/>
</dbReference>
<accession>A0A0W1R8S8</accession>
<dbReference type="PANTHER" id="PTHR36435">
    <property type="entry name" value="SLR1288 PROTEIN"/>
    <property type="match status" value="1"/>
</dbReference>
<keyword evidence="1" id="KW-0812">Transmembrane</keyword>
<name>A0A0W1R8S8_9EURY</name>
<proteinExistence type="predicted"/>
<sequence>MSDPTSTPPTHGDETEHTNSGIARTIAVVGGLIIATLIATFTTALVTITVIGRDAGTTTTFVASLLGTELTFLLIGAIYLHFRPSHRLLTKLPTREASPVLLIGLLLSFITAFLSIAITDTIIPAIELSPGYAEYSQLNSVTGTGLLLAAILSLIVVGPVEEFFFRGVVQTRLREALTPVSSIIIAGAAFALFHVYTVALLAPPAAVLIHMLAYYTSMGMIFGWVYHRTETLTAPALVHGVFNATIFLIPLVG</sequence>
<comment type="caution">
    <text evidence="3">The sequence shown here is derived from an EMBL/GenBank/DDBJ whole genome shotgun (WGS) entry which is preliminary data.</text>
</comment>
<dbReference type="EMBL" id="LOPU01000029">
    <property type="protein sequence ID" value="KTG09554.1"/>
    <property type="molecule type" value="Genomic_DNA"/>
</dbReference>
<evidence type="ECO:0000313" key="4">
    <source>
        <dbReference type="Proteomes" id="UP000054387"/>
    </source>
</evidence>
<feature type="transmembrane region" description="Helical" evidence="1">
    <location>
        <begin position="205"/>
        <end position="225"/>
    </location>
</feature>
<feature type="transmembrane region" description="Helical" evidence="1">
    <location>
        <begin position="146"/>
        <end position="165"/>
    </location>
</feature>
<dbReference type="AlphaFoldDB" id="A0A0W1R8S8"/>
<dbReference type="STRING" id="1514971.AUR64_14495"/>
<dbReference type="InterPro" id="IPR003675">
    <property type="entry name" value="Rce1/LyrA-like_dom"/>
</dbReference>